<comment type="subcellular location">
    <subcellularLocation>
        <location evidence="1">Cell membrane</location>
        <topology evidence="1">Multi-pass membrane protein</topology>
    </subcellularLocation>
</comment>
<sequence>MFKSYREIFSYPGALRFSLAGAVARFPMAMAGLSTLLMISTLYGEYSLAGQVNALVVIAMAAASPIQARLVDRYGQAKVLRPLVACSLVLLLALMLSALFHAPRWTLYLFALLSGATTGSFGAFVRARWTHLLAGSRKLNTAYAFEAAVDELIFIFGPIIATVLATVVHPAAGIVACLLTSGIGGFWFLSQRATEPVVTAKSDLSDQEAKPLMKSAAMVILGLIFMLCGFTFGGLDLTVVAFCREQGVAQISGLLLAMFGVTSFSSAVIYGAKEWGISALRLFLGGITLMAIGFSTFFFAFNPWILGLCLALTGATYAPTMTNATNILSQVVPPARFTEGMAWLNTFFTLGISGGAWLGGSVVDVAGARGGLWLVIAAAWAILAVVLIGFMPLRNSLRRAYKRRLVAVDLHMTEESSPTQNS</sequence>
<feature type="transmembrane region" description="Helical" evidence="5">
    <location>
        <begin position="211"/>
        <end position="235"/>
    </location>
</feature>
<feature type="transmembrane region" description="Helical" evidence="5">
    <location>
        <begin position="21"/>
        <end position="43"/>
    </location>
</feature>
<proteinExistence type="predicted"/>
<feature type="transmembrane region" description="Helical" evidence="5">
    <location>
        <begin position="247"/>
        <end position="270"/>
    </location>
</feature>
<feature type="transmembrane region" description="Helical" evidence="5">
    <location>
        <begin position="282"/>
        <end position="299"/>
    </location>
</feature>
<dbReference type="PANTHER" id="PTHR23542:SF1">
    <property type="entry name" value="MAJOR FACILITATOR SUPERFAMILY (MFS) PROFILE DOMAIN-CONTAINING PROTEIN"/>
    <property type="match status" value="1"/>
</dbReference>
<comment type="caution">
    <text evidence="7">The sequence shown here is derived from an EMBL/GenBank/DDBJ whole genome shotgun (WGS) entry which is preliminary data.</text>
</comment>
<dbReference type="Pfam" id="PF07690">
    <property type="entry name" value="MFS_1"/>
    <property type="match status" value="1"/>
</dbReference>
<dbReference type="Proteomes" id="UP001200537">
    <property type="component" value="Unassembled WGS sequence"/>
</dbReference>
<keyword evidence="2 5" id="KW-0812">Transmembrane</keyword>
<dbReference type="RefSeq" id="WP_024059558.1">
    <property type="nucleotide sequence ID" value="NZ_CBCTPO010000005.1"/>
</dbReference>
<dbReference type="SUPFAM" id="SSF103473">
    <property type="entry name" value="MFS general substrate transporter"/>
    <property type="match status" value="1"/>
</dbReference>
<keyword evidence="3 5" id="KW-1133">Transmembrane helix</keyword>
<evidence type="ECO:0000256" key="2">
    <source>
        <dbReference type="ARBA" id="ARBA00022692"/>
    </source>
</evidence>
<dbReference type="PANTHER" id="PTHR23542">
    <property type="match status" value="1"/>
</dbReference>
<dbReference type="AlphaFoldDB" id="A0AAJ1F8W3"/>
<reference evidence="7" key="1">
    <citation type="submission" date="2022-01" db="EMBL/GenBank/DDBJ databases">
        <title>Collection of gut derived symbiotic bacterial strains cultured from healthy donors.</title>
        <authorList>
            <person name="Lin H."/>
            <person name="Kohout C."/>
            <person name="Waligurski E."/>
            <person name="Pamer E.G."/>
        </authorList>
    </citation>
    <scope>NUCLEOTIDE SEQUENCE</scope>
    <source>
        <strain evidence="7">DFI.7.46</strain>
    </source>
</reference>
<gene>
    <name evidence="7" type="ORF">L0M99_09400</name>
</gene>
<organism evidence="7 8">
    <name type="scientific">Varibaculum cambriense</name>
    <dbReference type="NCBI Taxonomy" id="184870"/>
    <lineage>
        <taxon>Bacteria</taxon>
        <taxon>Bacillati</taxon>
        <taxon>Actinomycetota</taxon>
        <taxon>Actinomycetes</taxon>
        <taxon>Actinomycetales</taxon>
        <taxon>Actinomycetaceae</taxon>
        <taxon>Varibaculum</taxon>
    </lineage>
</organism>
<dbReference type="Gene3D" id="1.20.1250.20">
    <property type="entry name" value="MFS general substrate transporter like domains"/>
    <property type="match status" value="1"/>
</dbReference>
<protein>
    <submittedName>
        <fullName evidence="7">MFS transporter</fullName>
    </submittedName>
</protein>
<feature type="transmembrane region" description="Helical" evidence="5">
    <location>
        <begin position="83"/>
        <end position="102"/>
    </location>
</feature>
<feature type="transmembrane region" description="Helical" evidence="5">
    <location>
        <begin position="305"/>
        <end position="328"/>
    </location>
</feature>
<evidence type="ECO:0000259" key="6">
    <source>
        <dbReference type="PROSITE" id="PS50850"/>
    </source>
</evidence>
<dbReference type="EMBL" id="JAKNHJ010000023">
    <property type="protein sequence ID" value="MCG4618698.1"/>
    <property type="molecule type" value="Genomic_DNA"/>
</dbReference>
<dbReference type="GO" id="GO:0005886">
    <property type="term" value="C:plasma membrane"/>
    <property type="evidence" value="ECO:0007669"/>
    <property type="project" value="UniProtKB-SubCell"/>
</dbReference>
<feature type="transmembrane region" description="Helical" evidence="5">
    <location>
        <begin position="141"/>
        <end position="165"/>
    </location>
</feature>
<dbReference type="GO" id="GO:0022857">
    <property type="term" value="F:transmembrane transporter activity"/>
    <property type="evidence" value="ECO:0007669"/>
    <property type="project" value="InterPro"/>
</dbReference>
<evidence type="ECO:0000256" key="1">
    <source>
        <dbReference type="ARBA" id="ARBA00004651"/>
    </source>
</evidence>
<accession>A0AAJ1F8W3</accession>
<evidence type="ECO:0000256" key="4">
    <source>
        <dbReference type="ARBA" id="ARBA00023136"/>
    </source>
</evidence>
<dbReference type="PROSITE" id="PS50850">
    <property type="entry name" value="MFS"/>
    <property type="match status" value="1"/>
</dbReference>
<evidence type="ECO:0000313" key="7">
    <source>
        <dbReference type="EMBL" id="MCG4618698.1"/>
    </source>
</evidence>
<evidence type="ECO:0000256" key="3">
    <source>
        <dbReference type="ARBA" id="ARBA00022989"/>
    </source>
</evidence>
<feature type="transmembrane region" description="Helical" evidence="5">
    <location>
        <begin position="372"/>
        <end position="393"/>
    </location>
</feature>
<name>A0AAJ1F8W3_9ACTO</name>
<dbReference type="InterPro" id="IPR020846">
    <property type="entry name" value="MFS_dom"/>
</dbReference>
<evidence type="ECO:0000313" key="8">
    <source>
        <dbReference type="Proteomes" id="UP001200537"/>
    </source>
</evidence>
<feature type="transmembrane region" description="Helical" evidence="5">
    <location>
        <begin position="171"/>
        <end position="190"/>
    </location>
</feature>
<feature type="domain" description="Major facilitator superfamily (MFS) profile" evidence="6">
    <location>
        <begin position="217"/>
        <end position="422"/>
    </location>
</feature>
<feature type="transmembrane region" description="Helical" evidence="5">
    <location>
        <begin position="49"/>
        <end position="71"/>
    </location>
</feature>
<evidence type="ECO:0000256" key="5">
    <source>
        <dbReference type="SAM" id="Phobius"/>
    </source>
</evidence>
<feature type="transmembrane region" description="Helical" evidence="5">
    <location>
        <begin position="108"/>
        <end position="129"/>
    </location>
</feature>
<dbReference type="InterPro" id="IPR011701">
    <property type="entry name" value="MFS"/>
</dbReference>
<keyword evidence="4 5" id="KW-0472">Membrane</keyword>
<dbReference type="InterPro" id="IPR036259">
    <property type="entry name" value="MFS_trans_sf"/>
</dbReference>
<feature type="transmembrane region" description="Helical" evidence="5">
    <location>
        <begin position="340"/>
        <end position="360"/>
    </location>
</feature>